<dbReference type="InterPro" id="IPR013424">
    <property type="entry name" value="Ice-binding_C"/>
</dbReference>
<accession>A0ABS2HF72</accession>
<evidence type="ECO:0000313" key="2">
    <source>
        <dbReference type="EMBL" id="MBM7034987.1"/>
    </source>
</evidence>
<gene>
    <name evidence="2" type="ORF">JQC93_01100</name>
</gene>
<evidence type="ECO:0000256" key="1">
    <source>
        <dbReference type="SAM" id="SignalP"/>
    </source>
</evidence>
<name>A0ABS2HF72_9VIBR</name>
<evidence type="ECO:0000313" key="3">
    <source>
        <dbReference type="Proteomes" id="UP000809621"/>
    </source>
</evidence>
<feature type="signal peptide" evidence="1">
    <location>
        <begin position="1"/>
        <end position="19"/>
    </location>
</feature>
<feature type="chain" id="PRO_5045405848" evidence="1">
    <location>
        <begin position="20"/>
        <end position="266"/>
    </location>
</feature>
<dbReference type="Proteomes" id="UP000809621">
    <property type="component" value="Unassembled WGS sequence"/>
</dbReference>
<comment type="caution">
    <text evidence="2">The sequence shown here is derived from an EMBL/GenBank/DDBJ whole genome shotgun (WGS) entry which is preliminary data.</text>
</comment>
<sequence>MRQLFILCVVMLLPFTSQATPILAGDTATILMVGDSRPDNPNNVFAELRLEALSTTEIQFTFDLLDSFESEDAGLTPPYYHSGAKLDAFYFNLDGELSQFSFSDFQPAGWLMNELDSPTCTVGGTAKGSGKACFAFEADKPNPGNAVEDVTVSTDLIFTVTKDSAWVIEDFTDAPLGVSNDDAAGPGGIFGAHVQALDLSCNVITSFDDDQDSDCSDSAFIYGGGLEFTTVSIDPDPDPISEPAHLALFSLALIGMGVGVRRRRQQ</sequence>
<reference evidence="2 3" key="1">
    <citation type="submission" date="2021-02" db="EMBL/GenBank/DDBJ databases">
        <authorList>
            <person name="Park J.-S."/>
        </authorList>
    </citation>
    <scope>NUCLEOTIDE SEQUENCE [LARGE SCALE GENOMIC DNA]</scope>
    <source>
        <strain evidence="2 3">188UL20-2</strain>
    </source>
</reference>
<organism evidence="2 3">
    <name type="scientific">Vibrio ulleungensis</name>
    <dbReference type="NCBI Taxonomy" id="2807619"/>
    <lineage>
        <taxon>Bacteria</taxon>
        <taxon>Pseudomonadati</taxon>
        <taxon>Pseudomonadota</taxon>
        <taxon>Gammaproteobacteria</taxon>
        <taxon>Vibrionales</taxon>
        <taxon>Vibrionaceae</taxon>
        <taxon>Vibrio</taxon>
    </lineage>
</organism>
<dbReference type="EMBL" id="JAFEUM010000001">
    <property type="protein sequence ID" value="MBM7034987.1"/>
    <property type="molecule type" value="Genomic_DNA"/>
</dbReference>
<protein>
    <submittedName>
        <fullName evidence="2">PEP-CTERM sorting domain-containing protein</fullName>
    </submittedName>
</protein>
<proteinExistence type="predicted"/>
<dbReference type="NCBIfam" id="TIGR02595">
    <property type="entry name" value="PEP_CTERM"/>
    <property type="match status" value="1"/>
</dbReference>
<keyword evidence="1" id="KW-0732">Signal</keyword>
<dbReference type="RefSeq" id="WP_205156633.1">
    <property type="nucleotide sequence ID" value="NZ_JAFEUM010000001.1"/>
</dbReference>
<keyword evidence="3" id="KW-1185">Reference proteome</keyword>